<dbReference type="PROSITE" id="PS00175">
    <property type="entry name" value="PG_MUTASE"/>
    <property type="match status" value="1"/>
</dbReference>
<protein>
    <recommendedName>
        <fullName evidence="2">Alpha-ribazole phosphatase</fullName>
        <ecNumber evidence="2">3.1.3.73</ecNumber>
    </recommendedName>
</protein>
<dbReference type="GO" id="GO:0005829">
    <property type="term" value="C:cytosol"/>
    <property type="evidence" value="ECO:0007669"/>
    <property type="project" value="TreeGrafter"/>
</dbReference>
<gene>
    <name evidence="5" type="ORF">MUA00_02605</name>
</gene>
<evidence type="ECO:0000256" key="2">
    <source>
        <dbReference type="NCBIfam" id="TIGR03162"/>
    </source>
</evidence>
<dbReference type="Proteomes" id="UP001150641">
    <property type="component" value="Unassembled WGS sequence"/>
</dbReference>
<dbReference type="GO" id="GO:0043755">
    <property type="term" value="F:alpha-ribazole phosphatase activity"/>
    <property type="evidence" value="ECO:0007669"/>
    <property type="project" value="UniProtKB-UniRule"/>
</dbReference>
<dbReference type="InterPro" id="IPR029033">
    <property type="entry name" value="His_PPase_superfam"/>
</dbReference>
<evidence type="ECO:0000313" key="6">
    <source>
        <dbReference type="Proteomes" id="UP001150641"/>
    </source>
</evidence>
<dbReference type="InterPro" id="IPR051695">
    <property type="entry name" value="Phosphoglycerate_Mutase"/>
</dbReference>
<dbReference type="InterPro" id="IPR001345">
    <property type="entry name" value="PG/BPGM_mutase_AS"/>
</dbReference>
<feature type="active site" description="Proton donor/acceptor" evidence="3">
    <location>
        <position position="81"/>
    </location>
</feature>
<dbReference type="PANTHER" id="PTHR46517:SF1">
    <property type="entry name" value="FRUCTOSE-2,6-BISPHOSPHATASE TIGAR"/>
    <property type="match status" value="1"/>
</dbReference>
<organism evidence="5 6">
    <name type="scientific">Dryocola boscaweniae</name>
    <dbReference type="NCBI Taxonomy" id="2925397"/>
    <lineage>
        <taxon>Bacteria</taxon>
        <taxon>Pseudomonadati</taxon>
        <taxon>Pseudomonadota</taxon>
        <taxon>Gammaproteobacteria</taxon>
        <taxon>Enterobacterales</taxon>
        <taxon>Enterobacteriaceae</taxon>
        <taxon>Dryocola</taxon>
    </lineage>
</organism>
<dbReference type="EC" id="3.1.3.73" evidence="2"/>
<feature type="binding site" evidence="4">
    <location>
        <begin position="7"/>
        <end position="14"/>
    </location>
    <ligand>
        <name>substrate</name>
    </ligand>
</feature>
<sequence length="209" mass="23468">MKLWLVRHGQTRANLDGVYSGISETALTELGVNQALAVGQMLRGVAFDKVLCSELGRAQHTTRLILQQRDIPAIAEPRLNEMNFGDWEMRHHNDLQRDDAENYAAWCSDWQNVIPTNGEGFQRFVQRVSEFSDAIKTSQDKDGNILIVSHQGVLSLLIATLLNMPPASLWHFVIEQGTWSALEIHSGFVTLKTLNSRAEYPALTKPLES</sequence>
<dbReference type="PANTHER" id="PTHR46517">
    <property type="entry name" value="FRUCTOSE-2,6-BISPHOSPHATASE TIGAR"/>
    <property type="match status" value="1"/>
</dbReference>
<dbReference type="SMART" id="SM00855">
    <property type="entry name" value="PGAM"/>
    <property type="match status" value="1"/>
</dbReference>
<evidence type="ECO:0000256" key="4">
    <source>
        <dbReference type="PIRSR" id="PIRSR613078-2"/>
    </source>
</evidence>
<dbReference type="GO" id="GO:0045820">
    <property type="term" value="P:negative regulation of glycolytic process"/>
    <property type="evidence" value="ECO:0007669"/>
    <property type="project" value="TreeGrafter"/>
</dbReference>
<evidence type="ECO:0000313" key="5">
    <source>
        <dbReference type="EMBL" id="MCT4700709.1"/>
    </source>
</evidence>
<dbReference type="InterPro" id="IPR013078">
    <property type="entry name" value="His_Pase_superF_clade-1"/>
</dbReference>
<reference evidence="5" key="1">
    <citation type="submission" date="2022-03" db="EMBL/GenBank/DDBJ databases">
        <title>Proposal of a novel genus Dryocolo and two novel species.</title>
        <authorList>
            <person name="Maddock D.W."/>
            <person name="Brady C.L."/>
            <person name="Denman S."/>
            <person name="Arnold D."/>
        </authorList>
    </citation>
    <scope>NUCLEOTIDE SEQUENCE</scope>
    <source>
        <strain evidence="5">H6W4</strain>
    </source>
</reference>
<dbReference type="GO" id="GO:0004331">
    <property type="term" value="F:fructose-2,6-bisphosphate 2-phosphatase activity"/>
    <property type="evidence" value="ECO:0007669"/>
    <property type="project" value="TreeGrafter"/>
</dbReference>
<proteinExistence type="predicted"/>
<dbReference type="EMBL" id="JALHAP010000068">
    <property type="protein sequence ID" value="MCT4700709.1"/>
    <property type="molecule type" value="Genomic_DNA"/>
</dbReference>
<dbReference type="PIRSF" id="PIRSF000709">
    <property type="entry name" value="6PFK_2-Ptase"/>
    <property type="match status" value="1"/>
</dbReference>
<keyword evidence="6" id="KW-1185">Reference proteome</keyword>
<dbReference type="Pfam" id="PF00300">
    <property type="entry name" value="His_Phos_1"/>
    <property type="match status" value="1"/>
</dbReference>
<dbReference type="SUPFAM" id="SSF53254">
    <property type="entry name" value="Phosphoglycerate mutase-like"/>
    <property type="match status" value="1"/>
</dbReference>
<evidence type="ECO:0000256" key="1">
    <source>
        <dbReference type="ARBA" id="ARBA00022801"/>
    </source>
</evidence>
<name>A0A9X2W7K1_9ENTR</name>
<dbReference type="InterPro" id="IPR017578">
    <property type="entry name" value="Ribazole_CobC"/>
</dbReference>
<dbReference type="GO" id="GO:0009236">
    <property type="term" value="P:cobalamin biosynthetic process"/>
    <property type="evidence" value="ECO:0007669"/>
    <property type="project" value="UniProtKB-UniRule"/>
</dbReference>
<evidence type="ECO:0000256" key="3">
    <source>
        <dbReference type="PIRSR" id="PIRSR613078-1"/>
    </source>
</evidence>
<dbReference type="AlphaFoldDB" id="A0A9X2W7K1"/>
<dbReference type="RefSeq" id="WP_271121580.1">
    <property type="nucleotide sequence ID" value="NZ_JALHAN010000055.1"/>
</dbReference>
<keyword evidence="1 5" id="KW-0378">Hydrolase</keyword>
<accession>A0A9X2W7K1</accession>
<dbReference type="NCBIfam" id="TIGR03162">
    <property type="entry name" value="ribazole_cobC"/>
    <property type="match status" value="1"/>
</dbReference>
<dbReference type="NCBIfam" id="NF011580">
    <property type="entry name" value="PRK15004.1"/>
    <property type="match status" value="1"/>
</dbReference>
<feature type="active site" description="Tele-phosphohistidine intermediate" evidence="3">
    <location>
        <position position="8"/>
    </location>
</feature>
<dbReference type="Gene3D" id="3.40.50.1240">
    <property type="entry name" value="Phosphoglycerate mutase-like"/>
    <property type="match status" value="1"/>
</dbReference>
<feature type="binding site" evidence="4">
    <location>
        <position position="57"/>
    </location>
    <ligand>
        <name>substrate</name>
    </ligand>
</feature>
<dbReference type="CDD" id="cd07067">
    <property type="entry name" value="HP_PGM_like"/>
    <property type="match status" value="1"/>
</dbReference>
<dbReference type="GO" id="GO:0043456">
    <property type="term" value="P:regulation of pentose-phosphate shunt"/>
    <property type="evidence" value="ECO:0007669"/>
    <property type="project" value="TreeGrafter"/>
</dbReference>
<comment type="caution">
    <text evidence="5">The sequence shown here is derived from an EMBL/GenBank/DDBJ whole genome shotgun (WGS) entry which is preliminary data.</text>
</comment>